<keyword evidence="4" id="KW-0479">Metal-binding</keyword>
<evidence type="ECO:0000313" key="11">
    <source>
        <dbReference type="EMBL" id="KAK1359654.1"/>
    </source>
</evidence>
<feature type="domain" description="RING-type" evidence="10">
    <location>
        <begin position="163"/>
        <end position="204"/>
    </location>
</feature>
<feature type="region of interest" description="Disordered" evidence="9">
    <location>
        <begin position="1"/>
        <end position="20"/>
    </location>
</feature>
<comment type="catalytic activity">
    <reaction evidence="1">
        <text>S-ubiquitinyl-[E2 ubiquitin-conjugating enzyme]-L-cysteine + [acceptor protein]-L-lysine = [E2 ubiquitin-conjugating enzyme]-L-cysteine + N(6)-ubiquitinyl-[acceptor protein]-L-lysine.</text>
        <dbReference type="EC" id="2.3.2.27"/>
    </reaction>
</comment>
<keyword evidence="3" id="KW-0808">Transferase</keyword>
<evidence type="ECO:0000256" key="8">
    <source>
        <dbReference type="PROSITE-ProRule" id="PRU00175"/>
    </source>
</evidence>
<evidence type="ECO:0000256" key="1">
    <source>
        <dbReference type="ARBA" id="ARBA00000900"/>
    </source>
</evidence>
<dbReference type="AlphaFoldDB" id="A0AAD8H4P8"/>
<evidence type="ECO:0000256" key="9">
    <source>
        <dbReference type="SAM" id="MobiDB-lite"/>
    </source>
</evidence>
<keyword evidence="12" id="KW-1185">Reference proteome</keyword>
<evidence type="ECO:0000256" key="7">
    <source>
        <dbReference type="ARBA" id="ARBA00022833"/>
    </source>
</evidence>
<dbReference type="Proteomes" id="UP001237642">
    <property type="component" value="Unassembled WGS sequence"/>
</dbReference>
<sequence>MSNLNRRTLHNRRRNLHNRRIHPHNNYLFSQFSPANHVPQFTRINVHTYHINQTNVANVDGHLIINSLDYLLHQFSTEYYVPQATTNVDDHLIIDSLTYPPHQFSSTREYVQQEAYAMQENLELEEQMGRVGSRLSDETIKRHLRIRSYDVTSKRMEEEADKCAICQGEYEKGEFIGGLQCRHEYHVECVKKWLKQHNSCPICRADAVSPNANQTAGKPYHNC</sequence>
<evidence type="ECO:0000256" key="4">
    <source>
        <dbReference type="ARBA" id="ARBA00022723"/>
    </source>
</evidence>
<dbReference type="GO" id="GO:0008270">
    <property type="term" value="F:zinc ion binding"/>
    <property type="evidence" value="ECO:0007669"/>
    <property type="project" value="UniProtKB-KW"/>
</dbReference>
<dbReference type="InterPro" id="IPR045191">
    <property type="entry name" value="MBR1/2-like"/>
</dbReference>
<proteinExistence type="predicted"/>
<dbReference type="EC" id="2.3.2.27" evidence="2"/>
<organism evidence="11 12">
    <name type="scientific">Heracleum sosnowskyi</name>
    <dbReference type="NCBI Taxonomy" id="360622"/>
    <lineage>
        <taxon>Eukaryota</taxon>
        <taxon>Viridiplantae</taxon>
        <taxon>Streptophyta</taxon>
        <taxon>Embryophyta</taxon>
        <taxon>Tracheophyta</taxon>
        <taxon>Spermatophyta</taxon>
        <taxon>Magnoliopsida</taxon>
        <taxon>eudicotyledons</taxon>
        <taxon>Gunneridae</taxon>
        <taxon>Pentapetalae</taxon>
        <taxon>asterids</taxon>
        <taxon>campanulids</taxon>
        <taxon>Apiales</taxon>
        <taxon>Apiaceae</taxon>
        <taxon>Apioideae</taxon>
        <taxon>apioid superclade</taxon>
        <taxon>Tordylieae</taxon>
        <taxon>Tordyliinae</taxon>
        <taxon>Heracleum</taxon>
    </lineage>
</organism>
<name>A0AAD8H4P8_9APIA</name>
<dbReference type="SMART" id="SM00184">
    <property type="entry name" value="RING"/>
    <property type="match status" value="1"/>
</dbReference>
<gene>
    <name evidence="11" type="ORF">POM88_044128</name>
</gene>
<dbReference type="GO" id="GO:0061630">
    <property type="term" value="F:ubiquitin protein ligase activity"/>
    <property type="evidence" value="ECO:0007669"/>
    <property type="project" value="UniProtKB-EC"/>
</dbReference>
<reference evidence="11" key="2">
    <citation type="submission" date="2023-05" db="EMBL/GenBank/DDBJ databases">
        <authorList>
            <person name="Schelkunov M.I."/>
        </authorList>
    </citation>
    <scope>NUCLEOTIDE SEQUENCE</scope>
    <source>
        <strain evidence="11">Hsosn_3</strain>
        <tissue evidence="11">Leaf</tissue>
    </source>
</reference>
<accession>A0AAD8H4P8</accession>
<dbReference type="PROSITE" id="PS50089">
    <property type="entry name" value="ZF_RING_2"/>
    <property type="match status" value="1"/>
</dbReference>
<dbReference type="SUPFAM" id="SSF57850">
    <property type="entry name" value="RING/U-box"/>
    <property type="match status" value="1"/>
</dbReference>
<dbReference type="PANTHER" id="PTHR22937:SF65">
    <property type="entry name" value="E3 UBIQUITIN-PROTEIN LIGASE ARK2C"/>
    <property type="match status" value="1"/>
</dbReference>
<protein>
    <recommendedName>
        <fullName evidence="2">RING-type E3 ubiquitin transferase</fullName>
        <ecNumber evidence="2">2.3.2.27</ecNumber>
    </recommendedName>
</protein>
<feature type="compositionally biased region" description="Basic residues" evidence="9">
    <location>
        <begin position="7"/>
        <end position="20"/>
    </location>
</feature>
<evidence type="ECO:0000259" key="10">
    <source>
        <dbReference type="PROSITE" id="PS50089"/>
    </source>
</evidence>
<dbReference type="InterPro" id="IPR001841">
    <property type="entry name" value="Znf_RING"/>
</dbReference>
<dbReference type="InterPro" id="IPR013083">
    <property type="entry name" value="Znf_RING/FYVE/PHD"/>
</dbReference>
<dbReference type="CDD" id="cd16469">
    <property type="entry name" value="RING-H2_RNF24-like"/>
    <property type="match status" value="1"/>
</dbReference>
<evidence type="ECO:0000256" key="3">
    <source>
        <dbReference type="ARBA" id="ARBA00022679"/>
    </source>
</evidence>
<dbReference type="PANTHER" id="PTHR22937">
    <property type="entry name" value="E3 UBIQUITIN-PROTEIN LIGASE RNF165"/>
    <property type="match status" value="1"/>
</dbReference>
<keyword evidence="6" id="KW-0833">Ubl conjugation pathway</keyword>
<dbReference type="EMBL" id="JAUIZM010000010">
    <property type="protein sequence ID" value="KAK1359654.1"/>
    <property type="molecule type" value="Genomic_DNA"/>
</dbReference>
<evidence type="ECO:0000256" key="5">
    <source>
        <dbReference type="ARBA" id="ARBA00022771"/>
    </source>
</evidence>
<dbReference type="Gene3D" id="3.30.40.10">
    <property type="entry name" value="Zinc/RING finger domain, C3HC4 (zinc finger)"/>
    <property type="match status" value="1"/>
</dbReference>
<evidence type="ECO:0000256" key="6">
    <source>
        <dbReference type="ARBA" id="ARBA00022786"/>
    </source>
</evidence>
<keyword evidence="7" id="KW-0862">Zinc</keyword>
<reference evidence="11" key="1">
    <citation type="submission" date="2023-02" db="EMBL/GenBank/DDBJ databases">
        <title>Genome of toxic invasive species Heracleum sosnowskyi carries increased number of genes despite the absence of recent whole-genome duplications.</title>
        <authorList>
            <person name="Schelkunov M."/>
            <person name="Shtratnikova V."/>
            <person name="Makarenko M."/>
            <person name="Klepikova A."/>
            <person name="Omelchenko D."/>
            <person name="Novikova G."/>
            <person name="Obukhova E."/>
            <person name="Bogdanov V."/>
            <person name="Penin A."/>
            <person name="Logacheva M."/>
        </authorList>
    </citation>
    <scope>NUCLEOTIDE SEQUENCE</scope>
    <source>
        <strain evidence="11">Hsosn_3</strain>
        <tissue evidence="11">Leaf</tissue>
    </source>
</reference>
<evidence type="ECO:0000256" key="2">
    <source>
        <dbReference type="ARBA" id="ARBA00012483"/>
    </source>
</evidence>
<keyword evidence="5 8" id="KW-0863">Zinc-finger</keyword>
<dbReference type="Pfam" id="PF13639">
    <property type="entry name" value="zf-RING_2"/>
    <property type="match status" value="1"/>
</dbReference>
<evidence type="ECO:0000313" key="12">
    <source>
        <dbReference type="Proteomes" id="UP001237642"/>
    </source>
</evidence>
<comment type="caution">
    <text evidence="11">The sequence shown here is derived from an EMBL/GenBank/DDBJ whole genome shotgun (WGS) entry which is preliminary data.</text>
</comment>